<dbReference type="SMART" id="SM00646">
    <property type="entry name" value="Ami_3"/>
    <property type="match status" value="1"/>
</dbReference>
<dbReference type="Gene3D" id="3.40.630.40">
    <property type="entry name" value="Zn-dependent exopeptidases"/>
    <property type="match status" value="1"/>
</dbReference>
<dbReference type="KEGG" id="bgy:BGLY_0222"/>
<dbReference type="EMBL" id="CP035232">
    <property type="protein sequence ID" value="QAT63715.1"/>
    <property type="molecule type" value="Genomic_DNA"/>
</dbReference>
<reference evidence="5 6" key="1">
    <citation type="submission" date="2019-01" db="EMBL/GenBank/DDBJ databases">
        <title>Genome sequence of Bacillus glycinifermentans SRCM103574.</title>
        <authorList>
            <person name="Kong H.-J."/>
            <person name="Jeong S.-Y."/>
            <person name="Jeong D.-Y."/>
        </authorList>
    </citation>
    <scope>NUCLEOTIDE SEQUENCE [LARGE SCALE GENOMIC DNA]</scope>
    <source>
        <strain evidence="5 6">SRCM103574</strain>
    </source>
</reference>
<evidence type="ECO:0000259" key="4">
    <source>
        <dbReference type="PROSITE" id="PS51781"/>
    </source>
</evidence>
<evidence type="ECO:0000256" key="3">
    <source>
        <dbReference type="SAM" id="SignalP"/>
    </source>
</evidence>
<name>A0AAJ3YUY4_9BACI</name>
<dbReference type="InterPro" id="IPR002508">
    <property type="entry name" value="MurNAc-LAA_cat"/>
</dbReference>
<dbReference type="GO" id="GO:0030288">
    <property type="term" value="C:outer membrane-bounded periplasmic space"/>
    <property type="evidence" value="ECO:0007669"/>
    <property type="project" value="TreeGrafter"/>
</dbReference>
<dbReference type="Pfam" id="PF01520">
    <property type="entry name" value="Amidase_3"/>
    <property type="match status" value="1"/>
</dbReference>
<dbReference type="RefSeq" id="WP_052948487.1">
    <property type="nucleotide sequence ID" value="NZ_CP035232.1"/>
</dbReference>
<dbReference type="Pfam" id="PF08239">
    <property type="entry name" value="SH3_3"/>
    <property type="match status" value="2"/>
</dbReference>
<evidence type="ECO:0000313" key="6">
    <source>
        <dbReference type="Proteomes" id="UP000288675"/>
    </source>
</evidence>
<dbReference type="AlphaFoldDB" id="A0AAJ3YUY4"/>
<sequence length="357" mass="38557">MKRFFIFIVAMILLSGMPESAEANSSQAYKVGTSSLNVRNAPQINAEVIGSIPRGSAVQVYEKKYGWAKVVYNGRTGWVASAYLFGTSEKSDQPSYSGQITVTGSYVRIRTGPGTDYKVVRIGNQGDTYPVLEKKGQWVHIQVDSTQSGWIAGWLVSDSNQSGSSAVSRTSASQHSNSLRGKNIVIDAGHGGIDPGTIGYSGSLEKNHTLRTASHLASLLKEKGAHVILTRGSDRYLSLNSRVAISSTYHTDAFVSVHYNSSPVHLSRGVEVYYYKGGADKSLAANVLRSVSNETGFPSNGVRFGDFYVLRENPKLAVLVELGYISNPGEESAIQSETYQIRAANGIVQGLSDYFSS</sequence>
<evidence type="ECO:0000256" key="1">
    <source>
        <dbReference type="ARBA" id="ARBA00022801"/>
    </source>
</evidence>
<accession>A0AAJ3YUY4</accession>
<protein>
    <recommendedName>
        <fullName evidence="4">SH3b domain-containing protein</fullName>
    </recommendedName>
</protein>
<proteinExistence type="predicted"/>
<dbReference type="SMART" id="SM00287">
    <property type="entry name" value="SH3b"/>
    <property type="match status" value="2"/>
</dbReference>
<dbReference type="GO" id="GO:0071555">
    <property type="term" value="P:cell wall organization"/>
    <property type="evidence" value="ECO:0007669"/>
    <property type="project" value="UniProtKB-KW"/>
</dbReference>
<dbReference type="PIRSF" id="PIRSF037846">
    <property type="entry name" value="Autolysin_YrvJ_prd"/>
    <property type="match status" value="1"/>
</dbReference>
<evidence type="ECO:0000256" key="2">
    <source>
        <dbReference type="ARBA" id="ARBA00023316"/>
    </source>
</evidence>
<dbReference type="PANTHER" id="PTHR30404">
    <property type="entry name" value="N-ACETYLMURAMOYL-L-ALANINE AMIDASE"/>
    <property type="match status" value="1"/>
</dbReference>
<dbReference type="PROSITE" id="PS51781">
    <property type="entry name" value="SH3B"/>
    <property type="match status" value="2"/>
</dbReference>
<dbReference type="GeneID" id="82851307"/>
<dbReference type="PANTHER" id="PTHR30404:SF0">
    <property type="entry name" value="N-ACETYLMURAMOYL-L-ALANINE AMIDASE AMIC"/>
    <property type="match status" value="1"/>
</dbReference>
<organism evidence="5 6">
    <name type="scientific">Bacillus glycinifermentans</name>
    <dbReference type="NCBI Taxonomy" id="1664069"/>
    <lineage>
        <taxon>Bacteria</taxon>
        <taxon>Bacillati</taxon>
        <taxon>Bacillota</taxon>
        <taxon>Bacilli</taxon>
        <taxon>Bacillales</taxon>
        <taxon>Bacillaceae</taxon>
        <taxon>Bacillus</taxon>
    </lineage>
</organism>
<dbReference type="Proteomes" id="UP000288675">
    <property type="component" value="Chromosome"/>
</dbReference>
<evidence type="ECO:0000313" key="5">
    <source>
        <dbReference type="EMBL" id="QAT63715.1"/>
    </source>
</evidence>
<keyword evidence="3" id="KW-0732">Signal</keyword>
<dbReference type="InterPro" id="IPR017293">
    <property type="entry name" value="N-acetylmuramoyl-L-ala_amidase"/>
</dbReference>
<dbReference type="InterPro" id="IPR050695">
    <property type="entry name" value="N-acetylmuramoyl_amidase_3"/>
</dbReference>
<dbReference type="GO" id="GO:0008745">
    <property type="term" value="F:N-acetylmuramoyl-L-alanine amidase activity"/>
    <property type="evidence" value="ECO:0007669"/>
    <property type="project" value="InterPro"/>
</dbReference>
<feature type="domain" description="SH3b" evidence="4">
    <location>
        <begin position="26"/>
        <end position="88"/>
    </location>
</feature>
<keyword evidence="1" id="KW-0378">Hydrolase</keyword>
<feature type="domain" description="SH3b" evidence="4">
    <location>
        <begin position="97"/>
        <end position="159"/>
    </location>
</feature>
<feature type="signal peptide" evidence="3">
    <location>
        <begin position="1"/>
        <end position="23"/>
    </location>
</feature>
<dbReference type="Gene3D" id="2.30.30.40">
    <property type="entry name" value="SH3 Domains"/>
    <property type="match status" value="2"/>
</dbReference>
<dbReference type="CDD" id="cd02696">
    <property type="entry name" value="MurNAc-LAA"/>
    <property type="match status" value="1"/>
</dbReference>
<keyword evidence="2" id="KW-0961">Cell wall biogenesis/degradation</keyword>
<dbReference type="InterPro" id="IPR003646">
    <property type="entry name" value="SH3-like_bac-type"/>
</dbReference>
<gene>
    <name evidence="5" type="ORF">EQZ20_01285</name>
</gene>
<dbReference type="GO" id="GO:0009253">
    <property type="term" value="P:peptidoglycan catabolic process"/>
    <property type="evidence" value="ECO:0007669"/>
    <property type="project" value="InterPro"/>
</dbReference>
<dbReference type="SUPFAM" id="SSF53187">
    <property type="entry name" value="Zn-dependent exopeptidases"/>
    <property type="match status" value="1"/>
</dbReference>
<feature type="chain" id="PRO_5042562002" description="SH3b domain-containing protein" evidence="3">
    <location>
        <begin position="24"/>
        <end position="357"/>
    </location>
</feature>